<sequence length="74" mass="8186">MSITVKGVIDRKGFGAGTWAIDSEQGETYEIHNPPSELQKKGLKVKIEGKIRDDIMTLAMIGPVLEVKKFEIAK</sequence>
<evidence type="ECO:0000313" key="2">
    <source>
        <dbReference type="Proteomes" id="UP000238634"/>
    </source>
</evidence>
<name>A0A2T1DGD4_9CYAN</name>
<dbReference type="AlphaFoldDB" id="A0A2T1DGD4"/>
<evidence type="ECO:0000313" key="1">
    <source>
        <dbReference type="EMBL" id="PSB19504.1"/>
    </source>
</evidence>
<dbReference type="STRING" id="1920490.GCA_001895925_04716"/>
<reference evidence="1 2" key="2">
    <citation type="submission" date="2018-03" db="EMBL/GenBank/DDBJ databases">
        <title>The ancient ancestry and fast evolution of plastids.</title>
        <authorList>
            <person name="Moore K.R."/>
            <person name="Magnabosco C."/>
            <person name="Momper L."/>
            <person name="Gold D.A."/>
            <person name="Bosak T."/>
            <person name="Fournier G.P."/>
        </authorList>
    </citation>
    <scope>NUCLEOTIDE SEQUENCE [LARGE SCALE GENOMIC DNA]</scope>
    <source>
        <strain evidence="1 2">ULC007</strain>
    </source>
</reference>
<protein>
    <submittedName>
        <fullName evidence="1">Uncharacterized protein</fullName>
    </submittedName>
</protein>
<comment type="caution">
    <text evidence="1">The sequence shown here is derived from an EMBL/GenBank/DDBJ whole genome shotgun (WGS) entry which is preliminary data.</text>
</comment>
<dbReference type="Proteomes" id="UP000238634">
    <property type="component" value="Unassembled WGS sequence"/>
</dbReference>
<dbReference type="RefSeq" id="WP_073071997.1">
    <property type="nucleotide sequence ID" value="NZ_MPPI01000013.1"/>
</dbReference>
<accession>A0A2T1DGD4</accession>
<dbReference type="OrthoDB" id="4869430at2"/>
<dbReference type="EMBL" id="PVWG01000010">
    <property type="protein sequence ID" value="PSB19504.1"/>
    <property type="molecule type" value="Genomic_DNA"/>
</dbReference>
<proteinExistence type="predicted"/>
<gene>
    <name evidence="1" type="ORF">C7B65_11340</name>
</gene>
<organism evidence="1 2">
    <name type="scientific">Phormidesmis priestleyi ULC007</name>
    <dbReference type="NCBI Taxonomy" id="1920490"/>
    <lineage>
        <taxon>Bacteria</taxon>
        <taxon>Bacillati</taxon>
        <taxon>Cyanobacteriota</taxon>
        <taxon>Cyanophyceae</taxon>
        <taxon>Leptolyngbyales</taxon>
        <taxon>Leptolyngbyaceae</taxon>
        <taxon>Phormidesmis</taxon>
    </lineage>
</organism>
<reference evidence="1 2" key="1">
    <citation type="submission" date="2018-02" db="EMBL/GenBank/DDBJ databases">
        <authorList>
            <person name="Cohen D.B."/>
            <person name="Kent A.D."/>
        </authorList>
    </citation>
    <scope>NUCLEOTIDE SEQUENCE [LARGE SCALE GENOMIC DNA]</scope>
    <source>
        <strain evidence="1 2">ULC007</strain>
    </source>
</reference>
<keyword evidence="2" id="KW-1185">Reference proteome</keyword>